<dbReference type="PaxDb" id="4097-A0A1S4DGY8"/>
<dbReference type="STRING" id="4097.A0A1S4DGY8"/>
<dbReference type="OMA" id="HCPMSEI"/>
<dbReference type="OrthoDB" id="671439at2759"/>
<evidence type="ECO:0000313" key="4">
    <source>
        <dbReference type="RefSeq" id="XP_016512747.1"/>
    </source>
</evidence>
<dbReference type="Pfam" id="PF02458">
    <property type="entry name" value="Transferase"/>
    <property type="match status" value="1"/>
</dbReference>
<dbReference type="PANTHER" id="PTHR31623:SF54">
    <property type="entry name" value="ACYLSUGAR ACYLTRANSFERASE 3-LIKE"/>
    <property type="match status" value="1"/>
</dbReference>
<dbReference type="PANTHER" id="PTHR31623">
    <property type="entry name" value="F21J9.9"/>
    <property type="match status" value="1"/>
</dbReference>
<dbReference type="GO" id="GO:0016746">
    <property type="term" value="F:acyltransferase activity"/>
    <property type="evidence" value="ECO:0007669"/>
    <property type="project" value="UniProtKB-KW"/>
</dbReference>
<protein>
    <submittedName>
        <fullName evidence="4">Acylsugar acyltransferase 3-like</fullName>
    </submittedName>
</protein>
<accession>A0A1S4DGY8</accession>
<keyword evidence="2" id="KW-0808">Transferase</keyword>
<dbReference type="KEGG" id="nta:107829793"/>
<proteinExistence type="inferred from homology"/>
<dbReference type="InterPro" id="IPR023213">
    <property type="entry name" value="CAT-like_dom_sf"/>
</dbReference>
<name>A0A1S4DGY8_TOBAC</name>
<evidence type="ECO:0000256" key="1">
    <source>
        <dbReference type="ARBA" id="ARBA00009861"/>
    </source>
</evidence>
<gene>
    <name evidence="4" type="primary">LOC107829793</name>
</gene>
<sequence>MSEIKRLIKNKSQPDRMATVQDLSIESNHLKKEVSELKASNVALDERIFKLENSDTTIDKELGTNNTETNIGTETSKGKTAGKLLAANDYAEDEFLQKLQSKVTTRRPIKWDEVVAPQNTGNTEVFHFSIPMSFFYPKNRNDKSYEPTHVSQLVEKSLSKALSFYYPYAGGLKDSSFVDCNDVGVELSHVRVHCPMSEIFNHPYTDAEHVVFPVVQPYGHNEGNLAITQVSHFDCGGTAVGGCLSHKIGDGCTASSFLYNWGVLSRDISANLSRPHFVEDSIYPQSSDPSILSKSIKSEEPGYLGKRFIFPAAKVNALKAIFSMDSGVCNPTRAEVVTALLYKCAVAARRANFGSFRPSSLFQVADMRQRLNPSLSQDASGNIVSGFLVPITNEREMYCPRLVSEMRKEKEKLVDKDNINKNAFISKVIASLEKGKNNESDDYYCSSLNAFPHYETDFG</sequence>
<comment type="similarity">
    <text evidence="1">Belongs to the plant acyltransferase family.</text>
</comment>
<dbReference type="SMR" id="A0A1S4DGY8"/>
<evidence type="ECO:0000256" key="3">
    <source>
        <dbReference type="ARBA" id="ARBA00023315"/>
    </source>
</evidence>
<evidence type="ECO:0000256" key="2">
    <source>
        <dbReference type="ARBA" id="ARBA00022679"/>
    </source>
</evidence>
<reference evidence="4" key="1">
    <citation type="submission" date="2025-08" db="UniProtKB">
        <authorList>
            <consortium name="RefSeq"/>
        </authorList>
    </citation>
    <scope>IDENTIFICATION</scope>
</reference>
<keyword evidence="3" id="KW-0012">Acyltransferase</keyword>
<dbReference type="RefSeq" id="XP_016512747.1">
    <property type="nucleotide sequence ID" value="XM_016657261.1"/>
</dbReference>
<organism evidence="4">
    <name type="scientific">Nicotiana tabacum</name>
    <name type="common">Common tobacco</name>
    <dbReference type="NCBI Taxonomy" id="4097"/>
    <lineage>
        <taxon>Eukaryota</taxon>
        <taxon>Viridiplantae</taxon>
        <taxon>Streptophyta</taxon>
        <taxon>Embryophyta</taxon>
        <taxon>Tracheophyta</taxon>
        <taxon>Spermatophyta</taxon>
        <taxon>Magnoliopsida</taxon>
        <taxon>eudicotyledons</taxon>
        <taxon>Gunneridae</taxon>
        <taxon>Pentapetalae</taxon>
        <taxon>asterids</taxon>
        <taxon>lamiids</taxon>
        <taxon>Solanales</taxon>
        <taxon>Solanaceae</taxon>
        <taxon>Nicotianoideae</taxon>
        <taxon>Nicotianeae</taxon>
        <taxon>Nicotiana</taxon>
    </lineage>
</organism>
<dbReference type="Gene3D" id="3.30.559.10">
    <property type="entry name" value="Chloramphenicol acetyltransferase-like domain"/>
    <property type="match status" value="2"/>
</dbReference>
<dbReference type="AlphaFoldDB" id="A0A1S4DGY8"/>